<evidence type="ECO:0000313" key="1">
    <source>
        <dbReference type="EMBL" id="MFC0594738.1"/>
    </source>
</evidence>
<accession>A0ABV6PY06</accession>
<dbReference type="SUPFAM" id="SSF103196">
    <property type="entry name" value="Roadblock/LC7 domain"/>
    <property type="match status" value="1"/>
</dbReference>
<sequence length="199" mass="22453">MEADLVALLSQYLSRQAVENLLQRAKGRLEPKTPQEWARLVEEVLWPELQTILPFREMPPPLKAWVRALKATPSASPPEEAGSEEEEPFLEEAVDLEDPQTRQHLLQRLARLEGVLGVVVAGRSGKEERFAGEALPLDPFHLLLRRQGYEAFYVRVGHGLLALRPVGPGYVGLWARKEANIGRLLHALRRLVPLEEVPE</sequence>
<comment type="caution">
    <text evidence="1">The sequence shown here is derived from an EMBL/GenBank/DDBJ whole genome shotgun (WGS) entry which is preliminary data.</text>
</comment>
<protein>
    <submittedName>
        <fullName evidence="1">Uncharacterized protein</fullName>
    </submittedName>
</protein>
<evidence type="ECO:0000313" key="2">
    <source>
        <dbReference type="Proteomes" id="UP001589830"/>
    </source>
</evidence>
<dbReference type="Proteomes" id="UP001589830">
    <property type="component" value="Unassembled WGS sequence"/>
</dbReference>
<dbReference type="EMBL" id="JBHLTW010000003">
    <property type="protein sequence ID" value="MFC0594738.1"/>
    <property type="molecule type" value="Genomic_DNA"/>
</dbReference>
<proteinExistence type="predicted"/>
<keyword evidence="2" id="KW-1185">Reference proteome</keyword>
<dbReference type="RefSeq" id="WP_188847473.1">
    <property type="nucleotide sequence ID" value="NZ_BMPJ01000014.1"/>
</dbReference>
<gene>
    <name evidence="1" type="ORF">ACFFFP_00835</name>
</gene>
<organism evidence="1 2">
    <name type="scientific">Thermus composti</name>
    <dbReference type="NCBI Taxonomy" id="532059"/>
    <lineage>
        <taxon>Bacteria</taxon>
        <taxon>Thermotogati</taxon>
        <taxon>Deinococcota</taxon>
        <taxon>Deinococci</taxon>
        <taxon>Thermales</taxon>
        <taxon>Thermaceae</taxon>
        <taxon>Thermus</taxon>
    </lineage>
</organism>
<reference evidence="1 2" key="1">
    <citation type="submission" date="2024-09" db="EMBL/GenBank/DDBJ databases">
        <authorList>
            <person name="Sun Q."/>
            <person name="Mori K."/>
        </authorList>
    </citation>
    <scope>NUCLEOTIDE SEQUENCE [LARGE SCALE GENOMIC DNA]</scope>
    <source>
        <strain evidence="1 2">NCAIM B.02340</strain>
    </source>
</reference>
<name>A0ABV6PY06_9DEIN</name>